<keyword evidence="4" id="KW-1185">Reference proteome</keyword>
<name>A0ABU7CWI8_9TELE</name>
<feature type="non-terminal residue" evidence="3">
    <location>
        <position position="76"/>
    </location>
</feature>
<dbReference type="InterPro" id="IPR001611">
    <property type="entry name" value="Leu-rich_rpt"/>
</dbReference>
<dbReference type="InterPro" id="IPR032675">
    <property type="entry name" value="LRR_dom_sf"/>
</dbReference>
<accession>A0ABU7CWI8</accession>
<keyword evidence="1" id="KW-0433">Leucine-rich repeat</keyword>
<dbReference type="SUPFAM" id="SSF52047">
    <property type="entry name" value="RNI-like"/>
    <property type="match status" value="1"/>
</dbReference>
<organism evidence="3 4">
    <name type="scientific">Characodon lateralis</name>
    <dbReference type="NCBI Taxonomy" id="208331"/>
    <lineage>
        <taxon>Eukaryota</taxon>
        <taxon>Metazoa</taxon>
        <taxon>Chordata</taxon>
        <taxon>Craniata</taxon>
        <taxon>Vertebrata</taxon>
        <taxon>Euteleostomi</taxon>
        <taxon>Actinopterygii</taxon>
        <taxon>Neopterygii</taxon>
        <taxon>Teleostei</taxon>
        <taxon>Neoteleostei</taxon>
        <taxon>Acanthomorphata</taxon>
        <taxon>Ovalentaria</taxon>
        <taxon>Atherinomorphae</taxon>
        <taxon>Cyprinodontiformes</taxon>
        <taxon>Goodeidae</taxon>
        <taxon>Characodon</taxon>
    </lineage>
</organism>
<comment type="caution">
    <text evidence="3">The sequence shown here is derived from an EMBL/GenBank/DDBJ whole genome shotgun (WGS) entry which is preliminary data.</text>
</comment>
<evidence type="ECO:0000256" key="2">
    <source>
        <dbReference type="ARBA" id="ARBA00022737"/>
    </source>
</evidence>
<dbReference type="InterPro" id="IPR051261">
    <property type="entry name" value="NLR"/>
</dbReference>
<keyword evidence="2" id="KW-0677">Repeat</keyword>
<dbReference type="EMBL" id="JAHUTJ010005826">
    <property type="protein sequence ID" value="MED6266125.1"/>
    <property type="molecule type" value="Genomic_DNA"/>
</dbReference>
<evidence type="ECO:0000313" key="3">
    <source>
        <dbReference type="EMBL" id="MED6266125.1"/>
    </source>
</evidence>
<dbReference type="PANTHER" id="PTHR24106">
    <property type="entry name" value="NACHT, LRR AND CARD DOMAINS-CONTAINING"/>
    <property type="match status" value="1"/>
</dbReference>
<dbReference type="Gene3D" id="3.80.10.10">
    <property type="entry name" value="Ribonuclease Inhibitor"/>
    <property type="match status" value="1"/>
</dbReference>
<reference evidence="3 4" key="1">
    <citation type="submission" date="2021-06" db="EMBL/GenBank/DDBJ databases">
        <authorList>
            <person name="Palmer J.M."/>
        </authorList>
    </citation>
    <scope>NUCLEOTIDE SEQUENCE [LARGE SCALE GENOMIC DNA]</scope>
    <source>
        <strain evidence="3 4">CL_MEX2019</strain>
        <tissue evidence="3">Muscle</tissue>
    </source>
</reference>
<sequence length="76" mass="8271">MKCLSAGLQSSHCIVETLRLSGCMISGEGCAFLESALRSNPSHLRELDLSYNHPGESGKRLLSATFEYPLSKLKSL</sequence>
<evidence type="ECO:0000256" key="1">
    <source>
        <dbReference type="ARBA" id="ARBA00022614"/>
    </source>
</evidence>
<proteinExistence type="predicted"/>
<dbReference type="Pfam" id="PF13516">
    <property type="entry name" value="LRR_6"/>
    <property type="match status" value="2"/>
</dbReference>
<gene>
    <name evidence="3" type="ORF">CHARACLAT_032476</name>
</gene>
<protein>
    <submittedName>
        <fullName evidence="3">Uncharacterized protein</fullName>
    </submittedName>
</protein>
<dbReference type="Proteomes" id="UP001352852">
    <property type="component" value="Unassembled WGS sequence"/>
</dbReference>
<evidence type="ECO:0000313" key="4">
    <source>
        <dbReference type="Proteomes" id="UP001352852"/>
    </source>
</evidence>